<dbReference type="InterPro" id="IPR010998">
    <property type="entry name" value="Integrase_recombinase_N"/>
</dbReference>
<reference evidence="8 9" key="1">
    <citation type="submission" date="2019-01" db="EMBL/GenBank/DDBJ databases">
        <title>Sphingorhabdus lacus sp.nov., isolated from an oligotrophic freshwater lake.</title>
        <authorList>
            <person name="Park M."/>
        </authorList>
    </citation>
    <scope>NUCLEOTIDE SEQUENCE [LARGE SCALE GENOMIC DNA]</scope>
    <source>
        <strain evidence="8 9">IMCC26285</strain>
    </source>
</reference>
<proteinExistence type="inferred from homology"/>
<dbReference type="GO" id="GO:0006310">
    <property type="term" value="P:DNA recombination"/>
    <property type="evidence" value="ECO:0007669"/>
    <property type="project" value="UniProtKB-KW"/>
</dbReference>
<keyword evidence="9" id="KW-1185">Reference proteome</keyword>
<dbReference type="PROSITE" id="PS51900">
    <property type="entry name" value="CB"/>
    <property type="match status" value="1"/>
</dbReference>
<dbReference type="Proteomes" id="UP000471147">
    <property type="component" value="Unassembled WGS sequence"/>
</dbReference>
<dbReference type="InterPro" id="IPR013762">
    <property type="entry name" value="Integrase-like_cat_sf"/>
</dbReference>
<dbReference type="PROSITE" id="PS51898">
    <property type="entry name" value="TYR_RECOMBINASE"/>
    <property type="match status" value="1"/>
</dbReference>
<dbReference type="GO" id="GO:0003677">
    <property type="term" value="F:DNA binding"/>
    <property type="evidence" value="ECO:0007669"/>
    <property type="project" value="UniProtKB-UniRule"/>
</dbReference>
<evidence type="ECO:0000256" key="4">
    <source>
        <dbReference type="ARBA" id="ARBA00023172"/>
    </source>
</evidence>
<keyword evidence="2" id="KW-0229">DNA integration</keyword>
<keyword evidence="4" id="KW-0233">DNA recombination</keyword>
<dbReference type="InterPro" id="IPR011010">
    <property type="entry name" value="DNA_brk_join_enz"/>
</dbReference>
<keyword evidence="3 5" id="KW-0238">DNA-binding</keyword>
<protein>
    <recommendedName>
        <fullName evidence="10">Core-binding (CB) domain-containing protein</fullName>
    </recommendedName>
</protein>
<organism evidence="8 9">
    <name type="scientific">Sphingorhabdus profundilacus</name>
    <dbReference type="NCBI Taxonomy" id="2509718"/>
    <lineage>
        <taxon>Bacteria</taxon>
        <taxon>Pseudomonadati</taxon>
        <taxon>Pseudomonadota</taxon>
        <taxon>Alphaproteobacteria</taxon>
        <taxon>Sphingomonadales</taxon>
        <taxon>Sphingomonadaceae</taxon>
        <taxon>Sphingorhabdus</taxon>
    </lineage>
</organism>
<evidence type="ECO:0000259" key="6">
    <source>
        <dbReference type="PROSITE" id="PS51898"/>
    </source>
</evidence>
<dbReference type="OrthoDB" id="9784724at2"/>
<comment type="caution">
    <text evidence="8">The sequence shown here is derived from an EMBL/GenBank/DDBJ whole genome shotgun (WGS) entry which is preliminary data.</text>
</comment>
<evidence type="ECO:0000256" key="2">
    <source>
        <dbReference type="ARBA" id="ARBA00022908"/>
    </source>
</evidence>
<gene>
    <name evidence="8" type="ORF">EUU23_09220</name>
</gene>
<sequence length="517" mass="58360">MCTHLTKRQSVYYFRRVIPVNLQSYFDNKKQWMHSLGTKDLAEGKRLARLAGTHTDGLIEQALHLAKGSGQAAGGASNSLAGRPVTPAEIEQTDYEERQRFEQEERYEGREDYRRTLEKRMALTTQELSPEEAAIKDLFAAKDYDHVVAMERLRIYRHDIRAASRQDDPDLLAQPAAIVPASLAAFAPGIMLDGDIIHRWAVERAVKLRGVEAHRAVARWFYERVGKKAVADITRADVLAFKNALVSEGQTLGNIKVKLSRLRTLLQWAADNDYAATNAAAGIKVIDRNAAKNKRTEFSLEALKAIFESPVYATGSRPTQGRGEAAYWLPLLALFTGARLEELGQLHLTDIMALTYSDLDGEDRTADFISIKEDDETGQSVKNEHSIRKVPVHPELKRLGFLAYCDEMRRQGHLRLFPELKPNKFGTLTSKWGEWFGKYKREICGVTDSRMTFHSFRHTFKQYARQVGVVEGIQTQIMGHSGDSVADDYGSGFYMHPVVEGMAMYKIPGLKLPKAWR</sequence>
<dbReference type="Gene3D" id="1.10.443.10">
    <property type="entry name" value="Intergrase catalytic core"/>
    <property type="match status" value="1"/>
</dbReference>
<evidence type="ECO:0000256" key="1">
    <source>
        <dbReference type="ARBA" id="ARBA00008857"/>
    </source>
</evidence>
<feature type="domain" description="Tyr recombinase" evidence="6">
    <location>
        <begin position="293"/>
        <end position="507"/>
    </location>
</feature>
<dbReference type="InterPro" id="IPR046668">
    <property type="entry name" value="DUF6538"/>
</dbReference>
<evidence type="ECO:0000313" key="9">
    <source>
        <dbReference type="Proteomes" id="UP000471147"/>
    </source>
</evidence>
<dbReference type="CDD" id="cd01184">
    <property type="entry name" value="INT_C_like_1"/>
    <property type="match status" value="1"/>
</dbReference>
<dbReference type="Pfam" id="PF20172">
    <property type="entry name" value="DUF6538"/>
    <property type="match status" value="1"/>
</dbReference>
<dbReference type="AlphaFoldDB" id="A0A6I4M5K2"/>
<dbReference type="PANTHER" id="PTHR30349">
    <property type="entry name" value="PHAGE INTEGRASE-RELATED"/>
    <property type="match status" value="1"/>
</dbReference>
<dbReference type="RefSeq" id="WP_160353863.1">
    <property type="nucleotide sequence ID" value="NZ_SDWJ01000002.1"/>
</dbReference>
<dbReference type="SUPFAM" id="SSF56349">
    <property type="entry name" value="DNA breaking-rejoining enzymes"/>
    <property type="match status" value="1"/>
</dbReference>
<accession>A0A6I4M5K2</accession>
<evidence type="ECO:0008006" key="10">
    <source>
        <dbReference type="Google" id="ProtNLM"/>
    </source>
</evidence>
<name>A0A6I4M5K2_9SPHN</name>
<comment type="similarity">
    <text evidence="1">Belongs to the 'phage' integrase family.</text>
</comment>
<evidence type="ECO:0000256" key="3">
    <source>
        <dbReference type="ARBA" id="ARBA00023125"/>
    </source>
</evidence>
<evidence type="ECO:0000256" key="5">
    <source>
        <dbReference type="PROSITE-ProRule" id="PRU01248"/>
    </source>
</evidence>
<dbReference type="PANTHER" id="PTHR30349:SF41">
    <property type="entry name" value="INTEGRASE_RECOMBINASE PROTEIN MJ0367-RELATED"/>
    <property type="match status" value="1"/>
</dbReference>
<dbReference type="InterPro" id="IPR002104">
    <property type="entry name" value="Integrase_catalytic"/>
</dbReference>
<dbReference type="InterPro" id="IPR044068">
    <property type="entry name" value="CB"/>
</dbReference>
<dbReference type="Gene3D" id="1.10.150.130">
    <property type="match status" value="1"/>
</dbReference>
<evidence type="ECO:0000259" key="7">
    <source>
        <dbReference type="PROSITE" id="PS51900"/>
    </source>
</evidence>
<dbReference type="EMBL" id="SDWJ01000002">
    <property type="protein sequence ID" value="MVZ97888.1"/>
    <property type="molecule type" value="Genomic_DNA"/>
</dbReference>
<dbReference type="InterPro" id="IPR050090">
    <property type="entry name" value="Tyrosine_recombinase_XerCD"/>
</dbReference>
<feature type="domain" description="Core-binding (CB)" evidence="7">
    <location>
        <begin position="191"/>
        <end position="270"/>
    </location>
</feature>
<evidence type="ECO:0000313" key="8">
    <source>
        <dbReference type="EMBL" id="MVZ97888.1"/>
    </source>
</evidence>
<dbReference type="GO" id="GO:0015074">
    <property type="term" value="P:DNA integration"/>
    <property type="evidence" value="ECO:0007669"/>
    <property type="project" value="UniProtKB-KW"/>
</dbReference>